<reference evidence="1" key="2">
    <citation type="journal article" date="2015" name="Fish Shellfish Immunol.">
        <title>Early steps in the European eel (Anguilla anguilla)-Vibrio vulnificus interaction in the gills: Role of the RtxA13 toxin.</title>
        <authorList>
            <person name="Callol A."/>
            <person name="Pajuelo D."/>
            <person name="Ebbesson L."/>
            <person name="Teles M."/>
            <person name="MacKenzie S."/>
            <person name="Amaro C."/>
        </authorList>
    </citation>
    <scope>NUCLEOTIDE SEQUENCE</scope>
</reference>
<dbReference type="EMBL" id="GBXM01053443">
    <property type="protein sequence ID" value="JAH55134.1"/>
    <property type="molecule type" value="Transcribed_RNA"/>
</dbReference>
<dbReference type="AlphaFoldDB" id="A0A0E9TN59"/>
<sequence>MVMGDAAVVWICVGCYAKQPDGKQVQCALLKSRRGDATHEVPARTLPTRLCISICSIFFPTSWLGIAV</sequence>
<protein>
    <submittedName>
        <fullName evidence="1">Uncharacterized protein</fullName>
    </submittedName>
</protein>
<reference evidence="1" key="1">
    <citation type="submission" date="2014-11" db="EMBL/GenBank/DDBJ databases">
        <authorList>
            <person name="Amaro Gonzalez C."/>
        </authorList>
    </citation>
    <scope>NUCLEOTIDE SEQUENCE</scope>
</reference>
<proteinExistence type="predicted"/>
<evidence type="ECO:0000313" key="1">
    <source>
        <dbReference type="EMBL" id="JAH55134.1"/>
    </source>
</evidence>
<name>A0A0E9TN59_ANGAN</name>
<accession>A0A0E9TN59</accession>
<organism evidence="1">
    <name type="scientific">Anguilla anguilla</name>
    <name type="common">European freshwater eel</name>
    <name type="synonym">Muraena anguilla</name>
    <dbReference type="NCBI Taxonomy" id="7936"/>
    <lineage>
        <taxon>Eukaryota</taxon>
        <taxon>Metazoa</taxon>
        <taxon>Chordata</taxon>
        <taxon>Craniata</taxon>
        <taxon>Vertebrata</taxon>
        <taxon>Euteleostomi</taxon>
        <taxon>Actinopterygii</taxon>
        <taxon>Neopterygii</taxon>
        <taxon>Teleostei</taxon>
        <taxon>Anguilliformes</taxon>
        <taxon>Anguillidae</taxon>
        <taxon>Anguilla</taxon>
    </lineage>
</organism>